<evidence type="ECO:0000313" key="2">
    <source>
        <dbReference type="EMBL" id="GHB55315.1"/>
    </source>
</evidence>
<keyword evidence="1" id="KW-1133">Transmembrane helix</keyword>
<keyword evidence="3" id="KW-1185">Reference proteome</keyword>
<keyword evidence="1" id="KW-0812">Transmembrane</keyword>
<dbReference type="Proteomes" id="UP000598271">
    <property type="component" value="Unassembled WGS sequence"/>
</dbReference>
<feature type="transmembrane region" description="Helical" evidence="1">
    <location>
        <begin position="46"/>
        <end position="67"/>
    </location>
</feature>
<feature type="transmembrane region" description="Helical" evidence="1">
    <location>
        <begin position="20"/>
        <end position="40"/>
    </location>
</feature>
<dbReference type="EMBL" id="BMXF01000001">
    <property type="protein sequence ID" value="GHB55315.1"/>
    <property type="molecule type" value="Genomic_DNA"/>
</dbReference>
<dbReference type="AlphaFoldDB" id="A0A8J3D5C6"/>
<name>A0A8J3D5C6_9BACT</name>
<sequence>MNSVFNNTHPSNPSTLMKNALIFTCLLVLSSINVFALGHVETTPPFSIDTTSLIIGLVVGLIVGYLIGSRMKK</sequence>
<reference evidence="2 3" key="1">
    <citation type="journal article" date="2014" name="Int. J. Syst. Evol. Microbiol.">
        <title>Complete genome sequence of Corynebacterium casei LMG S-19264T (=DSM 44701T), isolated from a smear-ripened cheese.</title>
        <authorList>
            <consortium name="US DOE Joint Genome Institute (JGI-PGF)"/>
            <person name="Walter F."/>
            <person name="Albersmeier A."/>
            <person name="Kalinowski J."/>
            <person name="Ruckert C."/>
        </authorList>
    </citation>
    <scope>NUCLEOTIDE SEQUENCE [LARGE SCALE GENOMIC DNA]</scope>
    <source>
        <strain evidence="2 3">KCTC 12866</strain>
    </source>
</reference>
<evidence type="ECO:0000313" key="3">
    <source>
        <dbReference type="Proteomes" id="UP000598271"/>
    </source>
</evidence>
<organism evidence="2 3">
    <name type="scientific">Persicitalea jodogahamensis</name>
    <dbReference type="NCBI Taxonomy" id="402147"/>
    <lineage>
        <taxon>Bacteria</taxon>
        <taxon>Pseudomonadati</taxon>
        <taxon>Bacteroidota</taxon>
        <taxon>Cytophagia</taxon>
        <taxon>Cytophagales</taxon>
        <taxon>Spirosomataceae</taxon>
        <taxon>Persicitalea</taxon>
    </lineage>
</organism>
<proteinExistence type="predicted"/>
<accession>A0A8J3D5C6</accession>
<gene>
    <name evidence="2" type="ORF">GCM10007390_05660</name>
</gene>
<keyword evidence="1" id="KW-0472">Membrane</keyword>
<protein>
    <submittedName>
        <fullName evidence="2">Uncharacterized protein</fullName>
    </submittedName>
</protein>
<evidence type="ECO:0000256" key="1">
    <source>
        <dbReference type="SAM" id="Phobius"/>
    </source>
</evidence>
<comment type="caution">
    <text evidence="2">The sequence shown here is derived from an EMBL/GenBank/DDBJ whole genome shotgun (WGS) entry which is preliminary data.</text>
</comment>